<name>A0A2P6N6Z2_9EUKA</name>
<organism evidence="4 5">
    <name type="scientific">Planoprotostelium fungivorum</name>
    <dbReference type="NCBI Taxonomy" id="1890364"/>
    <lineage>
        <taxon>Eukaryota</taxon>
        <taxon>Amoebozoa</taxon>
        <taxon>Evosea</taxon>
        <taxon>Variosea</taxon>
        <taxon>Cavosteliida</taxon>
        <taxon>Cavosteliaceae</taxon>
        <taxon>Planoprotostelium</taxon>
    </lineage>
</organism>
<evidence type="ECO:0000256" key="1">
    <source>
        <dbReference type="SAM" id="MobiDB-lite"/>
    </source>
</evidence>
<feature type="region of interest" description="Disordered" evidence="1">
    <location>
        <begin position="561"/>
        <end position="586"/>
    </location>
</feature>
<feature type="region of interest" description="Disordered" evidence="1">
    <location>
        <begin position="289"/>
        <end position="308"/>
    </location>
</feature>
<evidence type="ECO:0000313" key="4">
    <source>
        <dbReference type="EMBL" id="PRP79725.1"/>
    </source>
</evidence>
<feature type="domain" description="Folliculin-interacting protein C-terminal" evidence="3">
    <location>
        <begin position="333"/>
        <end position="493"/>
    </location>
</feature>
<dbReference type="InterPro" id="IPR028086">
    <property type="entry name" value="FNIP_C_dom"/>
</dbReference>
<feature type="region of interest" description="Disordered" evidence="1">
    <location>
        <begin position="709"/>
        <end position="728"/>
    </location>
</feature>
<dbReference type="Proteomes" id="UP000241769">
    <property type="component" value="Unassembled WGS sequence"/>
</dbReference>
<feature type="compositionally biased region" description="Polar residues" evidence="1">
    <location>
        <begin position="569"/>
        <end position="584"/>
    </location>
</feature>
<dbReference type="Pfam" id="PF14638">
    <property type="entry name" value="FNIP_C"/>
    <property type="match status" value="1"/>
</dbReference>
<dbReference type="InterPro" id="IPR028085">
    <property type="entry name" value="FNIP_mid_dom"/>
</dbReference>
<proteinExistence type="predicted"/>
<dbReference type="OrthoDB" id="10051712at2759"/>
<dbReference type="PANTHER" id="PTHR21634">
    <property type="entry name" value="RE13835P"/>
    <property type="match status" value="1"/>
</dbReference>
<evidence type="ECO:0000259" key="2">
    <source>
        <dbReference type="Pfam" id="PF14637"/>
    </source>
</evidence>
<dbReference type="PANTHER" id="PTHR21634:SF9">
    <property type="entry name" value="RE13835P"/>
    <property type="match status" value="1"/>
</dbReference>
<dbReference type="GO" id="GO:0051087">
    <property type="term" value="F:protein-folding chaperone binding"/>
    <property type="evidence" value="ECO:0007669"/>
    <property type="project" value="TreeGrafter"/>
</dbReference>
<gene>
    <name evidence="4" type="ORF">PROFUN_12659</name>
</gene>
<dbReference type="InParanoid" id="A0A2P6N6Z2"/>
<dbReference type="GO" id="GO:0042030">
    <property type="term" value="F:ATPase inhibitor activity"/>
    <property type="evidence" value="ECO:0007669"/>
    <property type="project" value="TreeGrafter"/>
</dbReference>
<evidence type="ECO:0000313" key="5">
    <source>
        <dbReference type="Proteomes" id="UP000241769"/>
    </source>
</evidence>
<dbReference type="GO" id="GO:0005737">
    <property type="term" value="C:cytoplasm"/>
    <property type="evidence" value="ECO:0007669"/>
    <property type="project" value="TreeGrafter"/>
</dbReference>
<evidence type="ECO:0000259" key="3">
    <source>
        <dbReference type="Pfam" id="PF14638"/>
    </source>
</evidence>
<dbReference type="AlphaFoldDB" id="A0A2P6N6Z2"/>
<keyword evidence="5" id="KW-1185">Reference proteome</keyword>
<dbReference type="EMBL" id="MDYQ01000173">
    <property type="protein sequence ID" value="PRP79725.1"/>
    <property type="molecule type" value="Genomic_DNA"/>
</dbReference>
<reference evidence="4 5" key="1">
    <citation type="journal article" date="2018" name="Genome Biol. Evol.">
        <title>Multiple Roots of Fruiting Body Formation in Amoebozoa.</title>
        <authorList>
            <person name="Hillmann F."/>
            <person name="Forbes G."/>
            <person name="Novohradska S."/>
            <person name="Ferling I."/>
            <person name="Riege K."/>
            <person name="Groth M."/>
            <person name="Westermann M."/>
            <person name="Marz M."/>
            <person name="Spaller T."/>
            <person name="Winckler T."/>
            <person name="Schaap P."/>
            <person name="Glockner G."/>
        </authorList>
    </citation>
    <scope>NUCLEOTIDE SEQUENCE [LARGE SCALE GENOMIC DNA]</scope>
    <source>
        <strain evidence="4 5">Jena</strain>
    </source>
</reference>
<dbReference type="STRING" id="1890364.A0A2P6N6Z2"/>
<feature type="compositionally biased region" description="Low complexity" evidence="1">
    <location>
        <begin position="709"/>
        <end position="722"/>
    </location>
</feature>
<protein>
    <submittedName>
        <fullName evidence="4">Uncharacterized protein</fullName>
    </submittedName>
</protein>
<feature type="domain" description="Folliculin-interacting protein middle" evidence="2">
    <location>
        <begin position="95"/>
        <end position="291"/>
    </location>
</feature>
<sequence>MRELSSIFEEGRRSVVFDSHRSPNGGAMPTGGLSDLFFGAIPMAGQSTTSKIHVLTAPHQQIVLSKVFGMRFQPIIERNTRASAPSSVESMQLIKRTFAVAVVFLQGDDALRSWLMSHFLIVDYHLRCLTAKVKKYIDEMHEKIRQAPTPLNIKTIPKPILDLMQHKLTVTASDRAKNLVPYHLSMLCSSSQKKSIASSFCQALASLKDYDSLRNNFILSTAITAILGFHLSWTITMDGFQEAEREGNSYSILDGKAPMCAQLNLLFGNLGSQSSSLRSFNRVIVVGKKKEDRSTGPTPPQMGDTKDGSITKLTMIGISPKSSDGLDLFPLAASLYHLHGTEYHFDSVLMGLPTFNFLPQLSDDLKELVDGQPFIDGHPRFNKASCLIVDMASWYVFNSYNFVNKHSSCEIFHYPPDDTRDLEANPLYMGLTRQRVYPSDMCINYIEDRMGEILSKSMFLGHYIHRLDSPINELLMEQVLGVNGSDLHLLAAVWSSLNNTKQELVYCRACIYFLSCAKYLLLCLLSLLFLSSSFSPVSFSCQSHGGPTIRETYVTIRASTTKDRGPDRSLSQTPGTGNPRTHSPLNIIRGAIPQPRAIVSPPDFTTDLCIREASTCNHTRVLLVGVRVRLCEVSVKFAVSWRAFSVRKNMSQLSGNYPDLVPHFGHNPEQFEDRKSHIDSAPAPVDPLSAPFGSSAISLPVTEAKASAPYPAATPVSPTTAVPSPPTEKETIVPIQVVKDVPIQTAVPQVAREEKQVRDILYKEYAHTEECIFHPHIEDFAESLSLFADAYGLGKKTGEKGRAKVPYGFEKQSSGLISPWGFSLLPSTSYVLNMNSGNTKVTNNNSVGTRSKQAKEEQKDREAWRRNIGEAFVVERLICVGIAAAIGIPIVAYLSGRQVSVLVYLSAVGKNRKAAEQIVRQSMPSPHSAGNPHLRLDWRDGAKAVRRHELISLSGKVSFLFGACAALTGYLASNNSASRIGALTALASLSVVLFESSRFSFLSKPSAEKKIARAAQAAEEILSTKEAHVNPKHSTNPQYY</sequence>
<dbReference type="Pfam" id="PF14637">
    <property type="entry name" value="FNIP_M"/>
    <property type="match status" value="1"/>
</dbReference>
<accession>A0A2P6N6Z2</accession>
<comment type="caution">
    <text evidence="4">The sequence shown here is derived from an EMBL/GenBank/DDBJ whole genome shotgun (WGS) entry which is preliminary data.</text>
</comment>